<dbReference type="Proteomes" id="UP000570010">
    <property type="component" value="Unassembled WGS sequence"/>
</dbReference>
<evidence type="ECO:0000313" key="4">
    <source>
        <dbReference type="Proteomes" id="UP000472971"/>
    </source>
</evidence>
<dbReference type="Pfam" id="PF12650">
    <property type="entry name" value="DUF3784"/>
    <property type="match status" value="1"/>
</dbReference>
<sequence>MLLAGVIVCTFVSILLIFLGCFIWKKKKLSLIGGFDDQTFKGDKNKLAKLFGVFSILVGVLTFILPFGLEFAGTNAGIIYMVLVVVGIIFVLIYANKLNRSTFE</sequence>
<keyword evidence="1" id="KW-0472">Membrane</keyword>
<protein>
    <submittedName>
        <fullName evidence="3">DUF3784 domain-containing protein</fullName>
    </submittedName>
</protein>
<keyword evidence="1" id="KW-0812">Transmembrane</keyword>
<evidence type="ECO:0000256" key="1">
    <source>
        <dbReference type="SAM" id="Phobius"/>
    </source>
</evidence>
<keyword evidence="4" id="KW-1185">Reference proteome</keyword>
<reference evidence="2 5" key="2">
    <citation type="submission" date="2020-07" db="EMBL/GenBank/DDBJ databases">
        <authorList>
            <person name="Feng H."/>
        </authorList>
    </citation>
    <scope>NUCLEOTIDE SEQUENCE [LARGE SCALE GENOMIC DNA]</scope>
    <source>
        <strain evidence="5">s-12</strain>
        <strain evidence="2">S-12</strain>
    </source>
</reference>
<evidence type="ECO:0000313" key="3">
    <source>
        <dbReference type="EMBL" id="NEY81207.1"/>
    </source>
</evidence>
<dbReference type="RefSeq" id="WP_163241428.1">
    <property type="nucleotide sequence ID" value="NZ_CP082780.1"/>
</dbReference>
<evidence type="ECO:0000313" key="2">
    <source>
        <dbReference type="EMBL" id="MBA4536840.1"/>
    </source>
</evidence>
<dbReference type="Proteomes" id="UP000472971">
    <property type="component" value="Unassembled WGS sequence"/>
</dbReference>
<gene>
    <name evidence="3" type="ORF">G4D64_06690</name>
    <name evidence="2" type="ORF">H1Z61_06725</name>
</gene>
<keyword evidence="1" id="KW-1133">Transmembrane helix</keyword>
<name>A0A6B3VY18_9BACI</name>
<proteinExistence type="predicted"/>
<dbReference type="AlphaFoldDB" id="A0A6B3VY18"/>
<feature type="transmembrane region" description="Helical" evidence="1">
    <location>
        <begin position="50"/>
        <end position="69"/>
    </location>
</feature>
<accession>A0A6B3VY18</accession>
<feature type="transmembrane region" description="Helical" evidence="1">
    <location>
        <begin position="6"/>
        <end position="24"/>
    </location>
</feature>
<organism evidence="3 4">
    <name type="scientific">Bacillus aquiflavi</name>
    <dbReference type="NCBI Taxonomy" id="2672567"/>
    <lineage>
        <taxon>Bacteria</taxon>
        <taxon>Bacillati</taxon>
        <taxon>Bacillota</taxon>
        <taxon>Bacilli</taxon>
        <taxon>Bacillales</taxon>
        <taxon>Bacillaceae</taxon>
        <taxon>Bacillus</taxon>
    </lineage>
</organism>
<dbReference type="EMBL" id="JAAIWN010000012">
    <property type="protein sequence ID" value="NEY81207.1"/>
    <property type="molecule type" value="Genomic_DNA"/>
</dbReference>
<feature type="transmembrane region" description="Helical" evidence="1">
    <location>
        <begin position="75"/>
        <end position="95"/>
    </location>
</feature>
<reference evidence="3 4" key="1">
    <citation type="submission" date="2020-02" db="EMBL/GenBank/DDBJ databases">
        <title>Bacillus aquiflavi sp. nov., isolated from yellow water of strong flavor Chinese baijiu in Yibin region of China.</title>
        <authorList>
            <person name="Xie J."/>
        </authorList>
    </citation>
    <scope>NUCLEOTIDE SEQUENCE [LARGE SCALE GENOMIC DNA]</scope>
    <source>
        <strain evidence="3 4">3H-10</strain>
    </source>
</reference>
<comment type="caution">
    <text evidence="3">The sequence shown here is derived from an EMBL/GenBank/DDBJ whole genome shotgun (WGS) entry which is preliminary data.</text>
</comment>
<dbReference type="InterPro" id="IPR017259">
    <property type="entry name" value="UCP037672"/>
</dbReference>
<evidence type="ECO:0000313" key="5">
    <source>
        <dbReference type="Proteomes" id="UP000570010"/>
    </source>
</evidence>
<dbReference type="EMBL" id="JACEIO010000012">
    <property type="protein sequence ID" value="MBA4536840.1"/>
    <property type="molecule type" value="Genomic_DNA"/>
</dbReference>